<gene>
    <name evidence="1" type="ORF">EHQ60_18660</name>
</gene>
<dbReference type="Proteomes" id="UP000297352">
    <property type="component" value="Unassembled WGS sequence"/>
</dbReference>
<keyword evidence="2" id="KW-1185">Reference proteome</keyword>
<organism evidence="1 2">
    <name type="scientific">Leptospira levettii</name>
    <dbReference type="NCBI Taxonomy" id="2023178"/>
    <lineage>
        <taxon>Bacteria</taxon>
        <taxon>Pseudomonadati</taxon>
        <taxon>Spirochaetota</taxon>
        <taxon>Spirochaetia</taxon>
        <taxon>Leptospirales</taxon>
        <taxon>Leptospiraceae</taxon>
        <taxon>Leptospira</taxon>
    </lineage>
</organism>
<comment type="caution">
    <text evidence="1">The sequence shown here is derived from an EMBL/GenBank/DDBJ whole genome shotgun (WGS) entry which is preliminary data.</text>
</comment>
<dbReference type="EMBL" id="RQGI01000063">
    <property type="protein sequence ID" value="TGL66507.1"/>
    <property type="molecule type" value="Genomic_DNA"/>
</dbReference>
<evidence type="ECO:0000313" key="2">
    <source>
        <dbReference type="Proteomes" id="UP000297352"/>
    </source>
</evidence>
<protein>
    <submittedName>
        <fullName evidence="1">Uncharacterized protein</fullName>
    </submittedName>
</protein>
<name>A0ABY2MH54_9LEPT</name>
<sequence length="100" mass="11657">MRIENSKENIEFIFSSDSNKYFVTYSNQKNPVTIFGIENSIEDKRITLYEELRGINDSKQNGKMQYYIITSEGKFIWMKYSAYSGTDISVFGLGKCDTIY</sequence>
<reference evidence="2" key="1">
    <citation type="journal article" date="2019" name="PLoS Negl. Trop. Dis.">
        <title>Revisiting the worldwide diversity of Leptospira species in the environment.</title>
        <authorList>
            <person name="Vincent A.T."/>
            <person name="Schiettekatte O."/>
            <person name="Bourhy P."/>
            <person name="Veyrier F.J."/>
            <person name="Picardeau M."/>
        </authorList>
    </citation>
    <scope>NUCLEOTIDE SEQUENCE [LARGE SCALE GENOMIC DNA]</scope>
    <source>
        <strain evidence="2">201702449</strain>
    </source>
</reference>
<accession>A0ABY2MH54</accession>
<dbReference type="RefSeq" id="WP_135689183.1">
    <property type="nucleotide sequence ID" value="NZ_RQGI01000063.1"/>
</dbReference>
<evidence type="ECO:0000313" key="1">
    <source>
        <dbReference type="EMBL" id="TGL66507.1"/>
    </source>
</evidence>
<proteinExistence type="predicted"/>